<feature type="active site" description="5-glutamyl coenzyme A thioester intermediate" evidence="2">
    <location>
        <position position="288"/>
    </location>
</feature>
<dbReference type="Gene3D" id="3.40.1080.20">
    <property type="entry name" value="Acetyl-CoA hydrolase/transferase C-terminal domain"/>
    <property type="match status" value="1"/>
</dbReference>
<dbReference type="NCBIfam" id="TIGR03458">
    <property type="entry name" value="YgfH_subfam"/>
    <property type="match status" value="1"/>
</dbReference>
<proteinExistence type="inferred from homology"/>
<organism evidence="6">
    <name type="scientific">Uncultured Desulfatiglans sp</name>
    <dbReference type="NCBI Taxonomy" id="1748965"/>
    <lineage>
        <taxon>Bacteria</taxon>
        <taxon>Pseudomonadati</taxon>
        <taxon>Thermodesulfobacteriota</taxon>
        <taxon>Desulfobacteria</taxon>
        <taxon>Desulfatiglandales</taxon>
        <taxon>Desulfatiglandaceae</taxon>
        <taxon>Desulfatiglans</taxon>
        <taxon>environmental samples</taxon>
    </lineage>
</organism>
<feature type="binding site" evidence="3">
    <location>
        <position position="382"/>
    </location>
    <ligand>
        <name>CoA</name>
        <dbReference type="ChEBI" id="CHEBI:57287"/>
    </ligand>
</feature>
<feature type="binding site" evidence="3">
    <location>
        <position position="402"/>
    </location>
    <ligand>
        <name>CoA</name>
        <dbReference type="ChEBI" id="CHEBI:57287"/>
    </ligand>
</feature>
<keyword evidence="6" id="KW-0808">Transferase</keyword>
<dbReference type="GO" id="GO:0003986">
    <property type="term" value="F:acetyl-CoA hydrolase activity"/>
    <property type="evidence" value="ECO:0007669"/>
    <property type="project" value="TreeGrafter"/>
</dbReference>
<feature type="domain" description="Acetyl-CoA hydrolase/transferase N-terminal" evidence="4">
    <location>
        <begin position="9"/>
        <end position="215"/>
    </location>
</feature>
<evidence type="ECO:0000259" key="4">
    <source>
        <dbReference type="Pfam" id="PF02550"/>
    </source>
</evidence>
<dbReference type="AlphaFoldDB" id="A0A653A4M3"/>
<dbReference type="GO" id="GO:0006083">
    <property type="term" value="P:acetate metabolic process"/>
    <property type="evidence" value="ECO:0007669"/>
    <property type="project" value="InterPro"/>
</dbReference>
<comment type="similarity">
    <text evidence="1">Belongs to the acetyl-CoA hydrolase/transferase family.</text>
</comment>
<dbReference type="EMBL" id="UPXX01000018">
    <property type="protein sequence ID" value="VBB42954.1"/>
    <property type="molecule type" value="Genomic_DNA"/>
</dbReference>
<feature type="domain" description="Acetyl-CoA hydrolase/transferase C-terminal" evidence="5">
    <location>
        <begin position="317"/>
        <end position="463"/>
    </location>
</feature>
<dbReference type="PANTHER" id="PTHR43609:SF1">
    <property type="entry name" value="ACETYL-COA HYDROLASE"/>
    <property type="match status" value="1"/>
</dbReference>
<dbReference type="Gene3D" id="3.30.750.70">
    <property type="entry name" value="4-hydroxybutyrate coenzyme like domains"/>
    <property type="match status" value="1"/>
</dbReference>
<dbReference type="GO" id="GO:0008775">
    <property type="term" value="F:acetate CoA-transferase activity"/>
    <property type="evidence" value="ECO:0007669"/>
    <property type="project" value="InterPro"/>
</dbReference>
<protein>
    <submittedName>
        <fullName evidence="6">Succinyl-CoA:coenzyme A transferase</fullName>
        <ecNumber evidence="6">2.8.3.-</ecNumber>
    </submittedName>
</protein>
<evidence type="ECO:0000259" key="5">
    <source>
        <dbReference type="Pfam" id="PF13336"/>
    </source>
</evidence>
<dbReference type="InterPro" id="IPR038460">
    <property type="entry name" value="AcetylCoA_hyd_C_sf"/>
</dbReference>
<name>A0A653A4M3_UNCDX</name>
<dbReference type="Pfam" id="PF02550">
    <property type="entry name" value="AcetylCoA_hydro"/>
    <property type="match status" value="1"/>
</dbReference>
<dbReference type="InterPro" id="IPR037171">
    <property type="entry name" value="NagB/RpiA_transferase-like"/>
</dbReference>
<evidence type="ECO:0000256" key="1">
    <source>
        <dbReference type="ARBA" id="ARBA00009632"/>
    </source>
</evidence>
<dbReference type="InterPro" id="IPR017821">
    <property type="entry name" value="Succinate_CoA_transferase"/>
</dbReference>
<gene>
    <name evidence="6" type="primary">cat</name>
    <name evidence="6" type="ORF">TRIP_B250071</name>
</gene>
<accession>A0A653A4M3</accession>
<evidence type="ECO:0000256" key="2">
    <source>
        <dbReference type="PIRSR" id="PIRSR617821-1"/>
    </source>
</evidence>
<dbReference type="SUPFAM" id="SSF100950">
    <property type="entry name" value="NagB/RpiA/CoA transferase-like"/>
    <property type="match status" value="2"/>
</dbReference>
<dbReference type="EC" id="2.8.3.-" evidence="6"/>
<feature type="binding site" evidence="3">
    <location>
        <begin position="262"/>
        <end position="266"/>
    </location>
    <ligand>
        <name>CoA</name>
        <dbReference type="ChEBI" id="CHEBI:57287"/>
    </ligand>
</feature>
<sequence length="502" mass="55923">MGTENIRYRPLLDRVTDARTAARHIQHGTNLFISGFTAGYPKLIPRELARRAQEGERFKINLFAGASTGEQVDGILARTDLVHWRRPYMSDRAMREKINRGEILYKDDHLSSLSAQVRAGDWGKADVAVVEAVAVTEKGHLIPSMSVGNTPTYVREAEKIIIELSNSAPPELEGIHDIFIPEDPPYRMPIPIYRAADRIGKPFIEMDPSRVVAILLSDQEDSCAIFHDPDEVALLIGEQILDFVQHEIKRGRLHPGLPWQSGVGDVANAVLGGFLEDDFFLNLDLYSEVLQDSVLDLIDLGKVRAASGSALTLSHKGRRRFFNELYRYKEKIVLRPVEISNSPEVINRLGVLSINTALEIDIYGQVNSTHVMGSQMMNGIGGSGDFMRNAGLSFMVTPSTAKNGKISAIVPMVSHVDHSEHSVDIIVTEQGLVDTRALTPRQVAEAIIETCAHPDYRPQLREYYDRAVKKYGGHEPHDLEEVFFMHRRLLATGDMRGSLGAD</sequence>
<reference evidence="6" key="1">
    <citation type="submission" date="2018-07" db="EMBL/GenBank/DDBJ databases">
        <authorList>
            <consortium name="Genoscope - CEA"/>
            <person name="William W."/>
        </authorList>
    </citation>
    <scope>NUCLEOTIDE SEQUENCE</scope>
    <source>
        <strain evidence="6">IK1</strain>
    </source>
</reference>
<dbReference type="Pfam" id="PF13336">
    <property type="entry name" value="AcetylCoA_hyd_C"/>
    <property type="match status" value="1"/>
</dbReference>
<feature type="binding site" evidence="3">
    <location>
        <position position="378"/>
    </location>
    <ligand>
        <name>CoA</name>
        <dbReference type="ChEBI" id="CHEBI:57287"/>
    </ligand>
</feature>
<dbReference type="PANTHER" id="PTHR43609">
    <property type="entry name" value="ACETYL-COA HYDROLASE"/>
    <property type="match status" value="1"/>
</dbReference>
<evidence type="ECO:0000256" key="3">
    <source>
        <dbReference type="PIRSR" id="PIRSR617821-2"/>
    </source>
</evidence>
<evidence type="ECO:0000313" key="6">
    <source>
        <dbReference type="EMBL" id="VBB42954.1"/>
    </source>
</evidence>
<dbReference type="InterPro" id="IPR003702">
    <property type="entry name" value="ActCoA_hydro_N"/>
</dbReference>
<dbReference type="InterPro" id="IPR026888">
    <property type="entry name" value="AcetylCoA_hyd_C"/>
</dbReference>
<dbReference type="FunFam" id="3.40.1080.20:FF:000001">
    <property type="entry name" value="Acetyl-CoA hydrolase Ach1"/>
    <property type="match status" value="1"/>
</dbReference>
<dbReference type="GO" id="GO:0006084">
    <property type="term" value="P:acetyl-CoA metabolic process"/>
    <property type="evidence" value="ECO:0007669"/>
    <property type="project" value="InterPro"/>
</dbReference>
<dbReference type="InterPro" id="IPR046433">
    <property type="entry name" value="ActCoA_hydro"/>
</dbReference>
<dbReference type="Gene3D" id="3.40.1080.10">
    <property type="entry name" value="Glutaconate Coenzyme A-transferase"/>
    <property type="match status" value="1"/>
</dbReference>